<organism evidence="3 4">
    <name type="scientific">Goodea atripinnis</name>
    <dbReference type="NCBI Taxonomy" id="208336"/>
    <lineage>
        <taxon>Eukaryota</taxon>
        <taxon>Metazoa</taxon>
        <taxon>Chordata</taxon>
        <taxon>Craniata</taxon>
        <taxon>Vertebrata</taxon>
        <taxon>Euteleostomi</taxon>
        <taxon>Actinopterygii</taxon>
        <taxon>Neopterygii</taxon>
        <taxon>Teleostei</taxon>
        <taxon>Neoteleostei</taxon>
        <taxon>Acanthomorphata</taxon>
        <taxon>Ovalentaria</taxon>
        <taxon>Atherinomorphae</taxon>
        <taxon>Cyprinodontiformes</taxon>
        <taxon>Goodeidae</taxon>
        <taxon>Goodea</taxon>
    </lineage>
</organism>
<evidence type="ECO:0000256" key="1">
    <source>
        <dbReference type="ARBA" id="ARBA00022741"/>
    </source>
</evidence>
<keyword evidence="2" id="KW-0456">Lyase</keyword>
<dbReference type="PANTHER" id="PTHR45627:SF22">
    <property type="entry name" value="ADENYLATE CYCLASE"/>
    <property type="match status" value="1"/>
</dbReference>
<evidence type="ECO:0000313" key="4">
    <source>
        <dbReference type="Proteomes" id="UP001476798"/>
    </source>
</evidence>
<keyword evidence="1" id="KW-0547">Nucleotide-binding</keyword>
<accession>A0ABV0PH53</accession>
<dbReference type="Proteomes" id="UP001476798">
    <property type="component" value="Unassembled WGS sequence"/>
</dbReference>
<evidence type="ECO:0000256" key="2">
    <source>
        <dbReference type="ARBA" id="ARBA00023239"/>
    </source>
</evidence>
<keyword evidence="4" id="KW-1185">Reference proteome</keyword>
<evidence type="ECO:0000313" key="3">
    <source>
        <dbReference type="EMBL" id="MEQ2182712.1"/>
    </source>
</evidence>
<sequence>MFAASICMSALVCVQLVANAVLFTSVNLSGVFVRILTERTQRKVFLHARNCVEERLRLEDENEKQVSSELQTSQLLQKFLKTF</sequence>
<dbReference type="EMBL" id="JAHRIO010072874">
    <property type="protein sequence ID" value="MEQ2182712.1"/>
    <property type="molecule type" value="Genomic_DNA"/>
</dbReference>
<protein>
    <submittedName>
        <fullName evidence="3">Uncharacterized protein</fullName>
    </submittedName>
</protein>
<feature type="non-terminal residue" evidence="3">
    <location>
        <position position="83"/>
    </location>
</feature>
<gene>
    <name evidence="3" type="ORF">GOODEAATRI_025107</name>
</gene>
<reference evidence="3 4" key="1">
    <citation type="submission" date="2021-06" db="EMBL/GenBank/DDBJ databases">
        <authorList>
            <person name="Palmer J.M."/>
        </authorList>
    </citation>
    <scope>NUCLEOTIDE SEQUENCE [LARGE SCALE GENOMIC DNA]</scope>
    <source>
        <strain evidence="3 4">GA_2019</strain>
        <tissue evidence="3">Muscle</tissue>
    </source>
</reference>
<proteinExistence type="predicted"/>
<dbReference type="PANTHER" id="PTHR45627">
    <property type="entry name" value="ADENYLATE CYCLASE TYPE 1"/>
    <property type="match status" value="1"/>
</dbReference>
<name>A0ABV0PH53_9TELE</name>
<comment type="caution">
    <text evidence="3">The sequence shown here is derived from an EMBL/GenBank/DDBJ whole genome shotgun (WGS) entry which is preliminary data.</text>
</comment>